<reference evidence="2" key="2">
    <citation type="submission" date="2020-10" db="UniProtKB">
        <authorList>
            <consortium name="WormBaseParasite"/>
        </authorList>
    </citation>
    <scope>IDENTIFICATION</scope>
</reference>
<evidence type="ECO:0000313" key="2">
    <source>
        <dbReference type="WBParaSite" id="Pan_g14979.t1"/>
    </source>
</evidence>
<sequence>MCLSLITTRTNNVAIKIIPLTQKASNDETPHVYAGDRQRALRVLPHCDLRVRTDVNIWWNFEIYKLQAGIDK</sequence>
<organism evidence="1 2">
    <name type="scientific">Panagrellus redivivus</name>
    <name type="common">Microworm</name>
    <dbReference type="NCBI Taxonomy" id="6233"/>
    <lineage>
        <taxon>Eukaryota</taxon>
        <taxon>Metazoa</taxon>
        <taxon>Ecdysozoa</taxon>
        <taxon>Nematoda</taxon>
        <taxon>Chromadorea</taxon>
        <taxon>Rhabditida</taxon>
        <taxon>Tylenchina</taxon>
        <taxon>Panagrolaimomorpha</taxon>
        <taxon>Panagrolaimoidea</taxon>
        <taxon>Panagrolaimidae</taxon>
        <taxon>Panagrellus</taxon>
    </lineage>
</organism>
<accession>A0A7E4V073</accession>
<protein>
    <submittedName>
        <fullName evidence="2">Uncharacterized protein</fullName>
    </submittedName>
</protein>
<name>A0A7E4V073_PANRE</name>
<dbReference type="AlphaFoldDB" id="A0A7E4V073"/>
<reference evidence="1" key="1">
    <citation type="journal article" date="2013" name="Genetics">
        <title>The draft genome and transcriptome of Panagrellus redivivus are shaped by the harsh demands of a free-living lifestyle.</title>
        <authorList>
            <person name="Srinivasan J."/>
            <person name="Dillman A.R."/>
            <person name="Macchietto M.G."/>
            <person name="Heikkinen L."/>
            <person name="Lakso M."/>
            <person name="Fracchia K.M."/>
            <person name="Antoshechkin I."/>
            <person name="Mortazavi A."/>
            <person name="Wong G."/>
            <person name="Sternberg P.W."/>
        </authorList>
    </citation>
    <scope>NUCLEOTIDE SEQUENCE [LARGE SCALE GENOMIC DNA]</scope>
    <source>
        <strain evidence="1">MT8872</strain>
    </source>
</reference>
<keyword evidence="1" id="KW-1185">Reference proteome</keyword>
<evidence type="ECO:0000313" key="1">
    <source>
        <dbReference type="Proteomes" id="UP000492821"/>
    </source>
</evidence>
<proteinExistence type="predicted"/>
<dbReference type="Proteomes" id="UP000492821">
    <property type="component" value="Unassembled WGS sequence"/>
</dbReference>
<dbReference type="WBParaSite" id="Pan_g14979.t1">
    <property type="protein sequence ID" value="Pan_g14979.t1"/>
    <property type="gene ID" value="Pan_g14979"/>
</dbReference>